<feature type="domain" description="DUF4872" evidence="2">
    <location>
        <begin position="200"/>
        <end position="352"/>
    </location>
</feature>
<comment type="caution">
    <text evidence="3">The sequence shown here is derived from an EMBL/GenBank/DDBJ whole genome shotgun (WGS) entry which is preliminary data.</text>
</comment>
<protein>
    <submittedName>
        <fullName evidence="3">DUF4872 domain-containing protein</fullName>
    </submittedName>
</protein>
<dbReference type="AlphaFoldDB" id="A0A7C9JCE5"/>
<proteinExistence type="predicted"/>
<evidence type="ECO:0000259" key="1">
    <source>
        <dbReference type="Pfam" id="PF14399"/>
    </source>
</evidence>
<dbReference type="RefSeq" id="WP_161483906.1">
    <property type="nucleotide sequence ID" value="NZ_WXEW01000012.1"/>
</dbReference>
<dbReference type="InterPro" id="IPR032369">
    <property type="entry name" value="DUF4872"/>
</dbReference>
<feature type="domain" description="Butirosin biosynthesis protein H N-terminal" evidence="1">
    <location>
        <begin position="48"/>
        <end position="185"/>
    </location>
</feature>
<keyword evidence="4" id="KW-1185">Reference proteome</keyword>
<evidence type="ECO:0000313" key="3">
    <source>
        <dbReference type="EMBL" id="NAS26948.1"/>
    </source>
</evidence>
<dbReference type="Proteomes" id="UP000479526">
    <property type="component" value="Unassembled WGS sequence"/>
</dbReference>
<gene>
    <name evidence="3" type="ORF">GT755_35425</name>
</gene>
<reference evidence="3 4" key="1">
    <citation type="submission" date="2020-01" db="EMBL/GenBank/DDBJ databases">
        <title>Herbidospora sp. NEAU-GS84 nov., a novel actinomycete isolated from soil.</title>
        <authorList>
            <person name="Han L."/>
        </authorList>
    </citation>
    <scope>NUCLEOTIDE SEQUENCE [LARGE SCALE GENOMIC DNA]</scope>
    <source>
        <strain evidence="3 4">NEAU-GS84</strain>
    </source>
</reference>
<dbReference type="Pfam" id="PF14399">
    <property type="entry name" value="BtrH_N"/>
    <property type="match status" value="1"/>
</dbReference>
<accession>A0A7C9JCE5</accession>
<organism evidence="3 4">
    <name type="scientific">Herbidospora solisilvae</name>
    <dbReference type="NCBI Taxonomy" id="2696284"/>
    <lineage>
        <taxon>Bacteria</taxon>
        <taxon>Bacillati</taxon>
        <taxon>Actinomycetota</taxon>
        <taxon>Actinomycetes</taxon>
        <taxon>Streptosporangiales</taxon>
        <taxon>Streptosporangiaceae</taxon>
        <taxon>Herbidospora</taxon>
    </lineage>
</organism>
<name>A0A7C9JCE5_9ACTN</name>
<dbReference type="EMBL" id="WXEW01000012">
    <property type="protein sequence ID" value="NAS26948.1"/>
    <property type="molecule type" value="Genomic_DNA"/>
</dbReference>
<sequence>MTGKKQLKARIRARMAKTGESYTTARMHVAGAAGPQTDHGWTLHGGRHSASAAVANVLRNGGFPVSEPLVYLAGGGLGAGYILWEFKRHDSAVVVLGFRNRWQYPQKWMDTTLTRLGVPFDVHTTGGAKGASARLSAELAAGRACVVLPDRHHVGYWHAPAVLDGYGGHPIVVYREDGDGVWVDDRNLAPLRVDRARLDAARGRVVSYKNLLHAVTPARPRLEEAVLAGLRDCAAHLGGTSASFSLPAWRKWSRTIVDGSAAKGWPKVFADGRGLAGAMRSIWEAVEPVGTDGGNHRDLFADGLDEAAGLLGLPLHDLAAEFRRIHGLWHDFAETALPEAENRRLRELTATVRAAVAEGSAGAADAEAAAAELWALKAEATPPEPGFFPALSERLAEIHRAETAAVAALREALPAEQ</sequence>
<evidence type="ECO:0000313" key="4">
    <source>
        <dbReference type="Proteomes" id="UP000479526"/>
    </source>
</evidence>
<dbReference type="InterPro" id="IPR026935">
    <property type="entry name" value="BtrH_N"/>
</dbReference>
<dbReference type="Pfam" id="PF16169">
    <property type="entry name" value="DUF4872"/>
    <property type="match status" value="1"/>
</dbReference>
<evidence type="ECO:0000259" key="2">
    <source>
        <dbReference type="Pfam" id="PF16169"/>
    </source>
</evidence>